<evidence type="ECO:0000313" key="9">
    <source>
        <dbReference type="EMBL" id="MBP3944362.1"/>
    </source>
</evidence>
<feature type="transmembrane region" description="Helical" evidence="7">
    <location>
        <begin position="20"/>
        <end position="42"/>
    </location>
</feature>
<feature type="transmembrane region" description="Helical" evidence="7">
    <location>
        <begin position="259"/>
        <end position="277"/>
    </location>
</feature>
<feature type="domain" description="Major facilitator superfamily (MFS) profile" evidence="8">
    <location>
        <begin position="18"/>
        <end position="401"/>
    </location>
</feature>
<dbReference type="GO" id="GO:0005886">
    <property type="term" value="C:plasma membrane"/>
    <property type="evidence" value="ECO:0007669"/>
    <property type="project" value="UniProtKB-SubCell"/>
</dbReference>
<evidence type="ECO:0000259" key="8">
    <source>
        <dbReference type="PROSITE" id="PS50850"/>
    </source>
</evidence>
<dbReference type="PANTHER" id="PTHR23517">
    <property type="entry name" value="RESISTANCE PROTEIN MDTM, PUTATIVE-RELATED-RELATED"/>
    <property type="match status" value="1"/>
</dbReference>
<evidence type="ECO:0000256" key="7">
    <source>
        <dbReference type="SAM" id="Phobius"/>
    </source>
</evidence>
<dbReference type="PANTHER" id="PTHR23517:SF2">
    <property type="entry name" value="MULTIDRUG RESISTANCE PROTEIN MDTH"/>
    <property type="match status" value="1"/>
</dbReference>
<reference evidence="9" key="1">
    <citation type="submission" date="2021-03" db="EMBL/GenBank/DDBJ databases">
        <authorList>
            <person name="Lu T."/>
            <person name="Wang Q."/>
            <person name="Han X."/>
        </authorList>
    </citation>
    <scope>NUCLEOTIDE SEQUENCE</scope>
    <source>
        <strain evidence="9">WQ 2009</strain>
    </source>
</reference>
<dbReference type="RefSeq" id="WP_353547872.1">
    <property type="nucleotide sequence ID" value="NZ_JAGKSB010000017.1"/>
</dbReference>
<dbReference type="InterPro" id="IPR050171">
    <property type="entry name" value="MFS_Transporters"/>
</dbReference>
<dbReference type="InterPro" id="IPR020846">
    <property type="entry name" value="MFS_dom"/>
</dbReference>
<dbReference type="AlphaFoldDB" id="A0A8T4HBG9"/>
<keyword evidence="5 7" id="KW-1133">Transmembrane helix</keyword>
<dbReference type="Gene3D" id="1.20.1250.20">
    <property type="entry name" value="MFS general substrate transporter like domains"/>
    <property type="match status" value="1"/>
</dbReference>
<protein>
    <submittedName>
        <fullName evidence="9">MFS transporter</fullName>
    </submittedName>
</protein>
<feature type="transmembrane region" description="Helical" evidence="7">
    <location>
        <begin position="378"/>
        <end position="397"/>
    </location>
</feature>
<evidence type="ECO:0000256" key="2">
    <source>
        <dbReference type="ARBA" id="ARBA00022448"/>
    </source>
</evidence>
<name>A0A8T4HBG9_9SPHI</name>
<dbReference type="CDD" id="cd17329">
    <property type="entry name" value="MFS_MdtH_MDR_like"/>
    <property type="match status" value="1"/>
</dbReference>
<feature type="transmembrane region" description="Helical" evidence="7">
    <location>
        <begin position="289"/>
        <end position="306"/>
    </location>
</feature>
<gene>
    <name evidence="9" type="ORF">J5U18_12510</name>
</gene>
<dbReference type="SUPFAM" id="SSF103473">
    <property type="entry name" value="MFS general substrate transporter"/>
    <property type="match status" value="1"/>
</dbReference>
<evidence type="ECO:0000256" key="4">
    <source>
        <dbReference type="ARBA" id="ARBA00022692"/>
    </source>
</evidence>
<comment type="caution">
    <text evidence="9">The sequence shown here is derived from an EMBL/GenBank/DDBJ whole genome shotgun (WGS) entry which is preliminary data.</text>
</comment>
<keyword evidence="4 7" id="KW-0812">Transmembrane</keyword>
<evidence type="ECO:0000313" key="10">
    <source>
        <dbReference type="Proteomes" id="UP000679691"/>
    </source>
</evidence>
<accession>A0A8T4HBG9</accession>
<feature type="transmembrane region" description="Helical" evidence="7">
    <location>
        <begin position="143"/>
        <end position="165"/>
    </location>
</feature>
<feature type="transmembrane region" description="Helical" evidence="7">
    <location>
        <begin position="54"/>
        <end position="75"/>
    </location>
</feature>
<evidence type="ECO:0000256" key="1">
    <source>
        <dbReference type="ARBA" id="ARBA00004651"/>
    </source>
</evidence>
<dbReference type="GO" id="GO:0022857">
    <property type="term" value="F:transmembrane transporter activity"/>
    <property type="evidence" value="ECO:0007669"/>
    <property type="project" value="InterPro"/>
</dbReference>
<keyword evidence="6 7" id="KW-0472">Membrane</keyword>
<feature type="transmembrane region" description="Helical" evidence="7">
    <location>
        <begin position="346"/>
        <end position="366"/>
    </location>
</feature>
<dbReference type="EMBL" id="JAGKSB010000017">
    <property type="protein sequence ID" value="MBP3944362.1"/>
    <property type="molecule type" value="Genomic_DNA"/>
</dbReference>
<dbReference type="Proteomes" id="UP000679691">
    <property type="component" value="Unassembled WGS sequence"/>
</dbReference>
<proteinExistence type="predicted"/>
<feature type="transmembrane region" description="Helical" evidence="7">
    <location>
        <begin position="82"/>
        <end position="99"/>
    </location>
</feature>
<evidence type="ECO:0000256" key="6">
    <source>
        <dbReference type="ARBA" id="ARBA00023136"/>
    </source>
</evidence>
<dbReference type="PROSITE" id="PS50850">
    <property type="entry name" value="MFS"/>
    <property type="match status" value="1"/>
</dbReference>
<organism evidence="9 10">
    <name type="scientific">Rhinopithecimicrobium faecis</name>
    <dbReference type="NCBI Taxonomy" id="2820698"/>
    <lineage>
        <taxon>Bacteria</taxon>
        <taxon>Pseudomonadati</taxon>
        <taxon>Bacteroidota</taxon>
        <taxon>Sphingobacteriia</taxon>
        <taxon>Sphingobacteriales</taxon>
        <taxon>Sphingobacteriaceae</taxon>
        <taxon>Rhinopithecimicrobium</taxon>
    </lineage>
</organism>
<evidence type="ECO:0000256" key="5">
    <source>
        <dbReference type="ARBA" id="ARBA00022989"/>
    </source>
</evidence>
<keyword evidence="10" id="KW-1185">Reference proteome</keyword>
<sequence>MKKLIAIYIDSFRGLSNAAWLLAIVMLINRMGSMVIPFLGIYMTSSLGFTLENVGLVLMCYGLGSVCGSWLGGWLTDKVGNFIVQAVSLLLSVPLFLLVPEFKDLQSVCLMIFILSLVADTFRPANSVSVARYAKPENITRAFSLNRLAVNLGFSVGPAMGGFLATYSYAWIFYGNALAAGIAGIVFIAFFWNKKGNALPISKKKETDSLVKDPSPYKDLPFIGFSICCCLFSVCFFQIMSTLPLFYKDVHHMTEPQMGVIMGFSGFIIVLFEMFVVHVAEKRLSVVRTLVYGSILCSISFLLLNVHAGWSMLYVAIFILGIGEMLTLPFMATVTAERATPSTQGAYMGLNALSFALANIISPFFGTRIVSNFGYDTLWYGTSALLLITGLGFYYTVKRLAK</sequence>
<comment type="subcellular location">
    <subcellularLocation>
        <location evidence="1">Cell membrane</location>
        <topology evidence="1">Multi-pass membrane protein</topology>
    </subcellularLocation>
</comment>
<dbReference type="InterPro" id="IPR036259">
    <property type="entry name" value="MFS_trans_sf"/>
</dbReference>
<evidence type="ECO:0000256" key="3">
    <source>
        <dbReference type="ARBA" id="ARBA00022475"/>
    </source>
</evidence>
<dbReference type="Pfam" id="PF07690">
    <property type="entry name" value="MFS_1"/>
    <property type="match status" value="1"/>
</dbReference>
<keyword evidence="2" id="KW-0813">Transport</keyword>
<keyword evidence="3" id="KW-1003">Cell membrane</keyword>
<dbReference type="InterPro" id="IPR011701">
    <property type="entry name" value="MFS"/>
</dbReference>
<feature type="transmembrane region" description="Helical" evidence="7">
    <location>
        <begin position="105"/>
        <end position="122"/>
    </location>
</feature>
<feature type="transmembrane region" description="Helical" evidence="7">
    <location>
        <begin position="171"/>
        <end position="192"/>
    </location>
</feature>
<feature type="transmembrane region" description="Helical" evidence="7">
    <location>
        <begin position="312"/>
        <end position="334"/>
    </location>
</feature>
<feature type="transmembrane region" description="Helical" evidence="7">
    <location>
        <begin position="222"/>
        <end position="247"/>
    </location>
</feature>